<dbReference type="GO" id="GO:0051603">
    <property type="term" value="P:proteolysis involved in protein catabolic process"/>
    <property type="evidence" value="ECO:0000318"/>
    <property type="project" value="GO_Central"/>
</dbReference>
<keyword evidence="4" id="KW-1185">Reference proteome</keyword>
<feature type="chain" id="PRO_5002643404" evidence="2">
    <location>
        <begin position="20"/>
        <end position="393"/>
    </location>
</feature>
<name>A2ECH2_TRIV3</name>
<reference evidence="3" key="2">
    <citation type="journal article" date="2007" name="Science">
        <title>Draft genome sequence of the sexually transmitted pathogen Trichomonas vaginalis.</title>
        <authorList>
            <person name="Carlton J.M."/>
            <person name="Hirt R.P."/>
            <person name="Silva J.C."/>
            <person name="Delcher A.L."/>
            <person name="Schatz M."/>
            <person name="Zhao Q."/>
            <person name="Wortman J.R."/>
            <person name="Bidwell S.L."/>
            <person name="Alsmark U.C.M."/>
            <person name="Besteiro S."/>
            <person name="Sicheritz-Ponten T."/>
            <person name="Noel C.J."/>
            <person name="Dacks J.B."/>
            <person name="Foster P.G."/>
            <person name="Simillion C."/>
            <person name="Van de Peer Y."/>
            <person name="Miranda-Saavedra D."/>
            <person name="Barton G.J."/>
            <person name="Westrop G.D."/>
            <person name="Mueller S."/>
            <person name="Dessi D."/>
            <person name="Fiori P.L."/>
            <person name="Ren Q."/>
            <person name="Paulsen I."/>
            <person name="Zhang H."/>
            <person name="Bastida-Corcuera F.D."/>
            <person name="Simoes-Barbosa A."/>
            <person name="Brown M.T."/>
            <person name="Hayes R.D."/>
            <person name="Mukherjee M."/>
            <person name="Okumura C.Y."/>
            <person name="Schneider R."/>
            <person name="Smith A.J."/>
            <person name="Vanacova S."/>
            <person name="Villalvazo M."/>
            <person name="Haas B.J."/>
            <person name="Pertea M."/>
            <person name="Feldblyum T.V."/>
            <person name="Utterback T.R."/>
            <person name="Shu C.L."/>
            <person name="Osoegawa K."/>
            <person name="de Jong P.J."/>
            <person name="Hrdy I."/>
            <person name="Horvathova L."/>
            <person name="Zubacova Z."/>
            <person name="Dolezal P."/>
            <person name="Malik S.B."/>
            <person name="Logsdon J.M. Jr."/>
            <person name="Henze K."/>
            <person name="Gupta A."/>
            <person name="Wang C.C."/>
            <person name="Dunne R.L."/>
            <person name="Upcroft J.A."/>
            <person name="Upcroft P."/>
            <person name="White O."/>
            <person name="Salzberg S.L."/>
            <person name="Tang P."/>
            <person name="Chiu C.-H."/>
            <person name="Lee Y.-S."/>
            <person name="Embley T.M."/>
            <person name="Coombs G.H."/>
            <person name="Mottram J.C."/>
            <person name="Tachezy J."/>
            <person name="Fraser-Liggett C.M."/>
            <person name="Johnson P.J."/>
        </authorList>
    </citation>
    <scope>NUCLEOTIDE SEQUENCE [LARGE SCALE GENOMIC DNA]</scope>
    <source>
        <strain evidence="3">G3</strain>
    </source>
</reference>
<keyword evidence="2" id="KW-0732">Signal</keyword>
<dbReference type="AlphaFoldDB" id="A2ECH2"/>
<feature type="signal peptide" evidence="2">
    <location>
        <begin position="1"/>
        <end position="19"/>
    </location>
</feature>
<dbReference type="STRING" id="5722.A2ECH2"/>
<dbReference type="PANTHER" id="PTHR12000:SF42">
    <property type="entry name" value="LEGUMAIN"/>
    <property type="match status" value="1"/>
</dbReference>
<dbReference type="PANTHER" id="PTHR12000">
    <property type="entry name" value="HEMOGLOBINASE FAMILY MEMBER"/>
    <property type="match status" value="1"/>
</dbReference>
<evidence type="ECO:0000256" key="2">
    <source>
        <dbReference type="SAM" id="SignalP"/>
    </source>
</evidence>
<dbReference type="EMBL" id="DS113353">
    <property type="protein sequence ID" value="EAY09667.1"/>
    <property type="molecule type" value="Genomic_DNA"/>
</dbReference>
<accession>A2ECH2</accession>
<dbReference type="FunCoup" id="A2ECH2">
    <property type="interactions" value="392"/>
</dbReference>
<dbReference type="GO" id="GO:0005773">
    <property type="term" value="C:vacuole"/>
    <property type="evidence" value="ECO:0007669"/>
    <property type="project" value="GOC"/>
</dbReference>
<proteinExistence type="inferred from homology"/>
<dbReference type="PIRSF" id="PIRSF019663">
    <property type="entry name" value="Legumain"/>
    <property type="match status" value="1"/>
</dbReference>
<dbReference type="GO" id="GO:0006624">
    <property type="term" value="P:vacuolar protein processing"/>
    <property type="evidence" value="ECO:0000318"/>
    <property type="project" value="GO_Central"/>
</dbReference>
<dbReference type="eggNOG" id="KOG1348">
    <property type="taxonomic scope" value="Eukaryota"/>
</dbReference>
<sequence>MFFLLSSLAACGRWAVLMAGSSDWYNYRHQADIATLYDLLINRSFPPEHIITVAYDDEPYLAENPYRGKLFHNTDHHNFYHGSSKIDYAGAKVTVDALYNIISGEHKEHGKVLESTEEDDVFIYYDNHGADGALGVPEGAPKFILFDDLGDSFKTMYNKKMYKRLLFMVEAYESGNLPKYLPIPNAVVITAAKHDENSWAAIPDAELDNMLSDEFTFAAIDLINKSDYTIDEFYQNLVKGTTHSTPQIGGGGYPALKDTHISAWFGEYTKKPEESVSKPRPKVAEAIPQREVLRHYLKKRTDLSAMKQLHELDANTQKTIKKFEDIAYLLNINNLQKVQNPTDDHYKCFFDSMRAFSKKYGTVHPDDMGLTRKLLDMCAVRPKEMVIKAIEAI</sequence>
<protein>
    <submittedName>
        <fullName evidence="3">Clan CD, family C13, asparaginyl endopeptidase-like cysteine peptidase</fullName>
    </submittedName>
</protein>
<dbReference type="Pfam" id="PF01650">
    <property type="entry name" value="Peptidase_C13"/>
    <property type="match status" value="1"/>
</dbReference>
<evidence type="ECO:0000313" key="3">
    <source>
        <dbReference type="EMBL" id="EAY09667.1"/>
    </source>
</evidence>
<dbReference type="VEuPathDB" id="TrichDB:TVAGG3_0311790"/>
<organism evidence="3 4">
    <name type="scientific">Trichomonas vaginalis (strain ATCC PRA-98 / G3)</name>
    <dbReference type="NCBI Taxonomy" id="412133"/>
    <lineage>
        <taxon>Eukaryota</taxon>
        <taxon>Metamonada</taxon>
        <taxon>Parabasalia</taxon>
        <taxon>Trichomonadida</taxon>
        <taxon>Trichomonadidae</taxon>
        <taxon>Trichomonas</taxon>
    </lineage>
</organism>
<dbReference type="RefSeq" id="XP_001321890.1">
    <property type="nucleotide sequence ID" value="XM_001321855.1"/>
</dbReference>
<dbReference type="Proteomes" id="UP000001542">
    <property type="component" value="Unassembled WGS sequence"/>
</dbReference>
<dbReference type="InParanoid" id="A2ECH2"/>
<dbReference type="KEGG" id="tva:4767590"/>
<dbReference type="SMR" id="A2ECH2"/>
<dbReference type="VEuPathDB" id="TrichDB:TVAG_060430"/>
<dbReference type="GO" id="GO:0004197">
    <property type="term" value="F:cysteine-type endopeptidase activity"/>
    <property type="evidence" value="ECO:0000318"/>
    <property type="project" value="GO_Central"/>
</dbReference>
<dbReference type="OrthoDB" id="192611at2759"/>
<dbReference type="Gene3D" id="3.40.50.1460">
    <property type="match status" value="1"/>
</dbReference>
<comment type="similarity">
    <text evidence="1">Belongs to the peptidase C13 family.</text>
</comment>
<evidence type="ECO:0000256" key="1">
    <source>
        <dbReference type="ARBA" id="ARBA00009941"/>
    </source>
</evidence>
<dbReference type="FunFam" id="3.40.50.1460:FF:000020">
    <property type="entry name" value="Clan CD, family C13, asparaginyl endopeptidase-like cysteine peptidase"/>
    <property type="match status" value="1"/>
</dbReference>
<reference evidence="3" key="1">
    <citation type="submission" date="2006-10" db="EMBL/GenBank/DDBJ databases">
        <authorList>
            <person name="Amadeo P."/>
            <person name="Zhao Q."/>
            <person name="Wortman J."/>
            <person name="Fraser-Liggett C."/>
            <person name="Carlton J."/>
        </authorList>
    </citation>
    <scope>NUCLEOTIDE SEQUENCE</scope>
    <source>
        <strain evidence="3">G3</strain>
    </source>
</reference>
<gene>
    <name evidence="3" type="ORF">TVAG_060430</name>
</gene>
<evidence type="ECO:0000313" key="4">
    <source>
        <dbReference type="Proteomes" id="UP000001542"/>
    </source>
</evidence>
<dbReference type="InterPro" id="IPR001096">
    <property type="entry name" value="Peptidase_C13"/>
</dbReference>
<dbReference type="PRINTS" id="PR00776">
    <property type="entry name" value="HEMOGLOBNASE"/>
</dbReference>